<gene>
    <name evidence="2" type="ORF">PAHAL_2G049100</name>
</gene>
<name>A0A2T8KMX6_9POAL</name>
<organism evidence="2">
    <name type="scientific">Panicum hallii</name>
    <dbReference type="NCBI Taxonomy" id="206008"/>
    <lineage>
        <taxon>Eukaryota</taxon>
        <taxon>Viridiplantae</taxon>
        <taxon>Streptophyta</taxon>
        <taxon>Embryophyta</taxon>
        <taxon>Tracheophyta</taxon>
        <taxon>Spermatophyta</taxon>
        <taxon>Magnoliopsida</taxon>
        <taxon>Liliopsida</taxon>
        <taxon>Poales</taxon>
        <taxon>Poaceae</taxon>
        <taxon>PACMAD clade</taxon>
        <taxon>Panicoideae</taxon>
        <taxon>Panicodae</taxon>
        <taxon>Paniceae</taxon>
        <taxon>Panicinae</taxon>
        <taxon>Panicum</taxon>
        <taxon>Panicum sect. Panicum</taxon>
    </lineage>
</organism>
<dbReference type="EMBL" id="CM008047">
    <property type="protein sequence ID" value="PVH63533.1"/>
    <property type="molecule type" value="Genomic_DNA"/>
</dbReference>
<accession>A0A2T8KMX6</accession>
<feature type="region of interest" description="Disordered" evidence="1">
    <location>
        <begin position="1"/>
        <end position="36"/>
    </location>
</feature>
<dbReference type="Gramene" id="PVH63533">
    <property type="protein sequence ID" value="PVH63533"/>
    <property type="gene ID" value="PAHAL_2G049100"/>
</dbReference>
<reference evidence="2" key="1">
    <citation type="submission" date="2018-04" db="EMBL/GenBank/DDBJ databases">
        <title>WGS assembly of Panicum hallii.</title>
        <authorList>
            <person name="Lovell J."/>
            <person name="Jenkins J."/>
            <person name="Lowry D."/>
            <person name="Mamidi S."/>
            <person name="Sreedasyam A."/>
            <person name="Weng X."/>
            <person name="Barry K."/>
            <person name="Bonette J."/>
            <person name="Campitelli B."/>
            <person name="Daum C."/>
            <person name="Gordon S."/>
            <person name="Gould B."/>
            <person name="Lipzen A."/>
            <person name="Macqueen A."/>
            <person name="Palacio-Mejia J."/>
            <person name="Plott C."/>
            <person name="Shakirov E."/>
            <person name="Shu S."/>
            <person name="Yoshinaga Y."/>
            <person name="Zane M."/>
            <person name="Rokhsar D."/>
            <person name="Grimwood J."/>
            <person name="Schmutz J."/>
            <person name="Juenger T."/>
        </authorList>
    </citation>
    <scope>NUCLEOTIDE SEQUENCE [LARGE SCALE GENOMIC DNA]</scope>
    <source>
        <strain evidence="2">FIL2</strain>
    </source>
</reference>
<dbReference type="Proteomes" id="UP000243499">
    <property type="component" value="Chromosome 2"/>
</dbReference>
<proteinExistence type="predicted"/>
<sequence length="80" mass="9268">MQTLESKNPRNLLQQSHLKQTNQTNSPCSPRNSKNQNELLLMDAQFWLFLQPIWNGLRGQNPRTAAKKQRTIPPTSKLLK</sequence>
<evidence type="ECO:0000313" key="2">
    <source>
        <dbReference type="EMBL" id="PVH63533.1"/>
    </source>
</evidence>
<evidence type="ECO:0000256" key="1">
    <source>
        <dbReference type="SAM" id="MobiDB-lite"/>
    </source>
</evidence>
<dbReference type="AlphaFoldDB" id="A0A2T8KMX6"/>
<protein>
    <submittedName>
        <fullName evidence="2">Uncharacterized protein</fullName>
    </submittedName>
</protein>
<feature type="region of interest" description="Disordered" evidence="1">
    <location>
        <begin position="58"/>
        <end position="80"/>
    </location>
</feature>